<evidence type="ECO:0000313" key="1">
    <source>
        <dbReference type="EMBL" id="MBD7917477.1"/>
    </source>
</evidence>
<dbReference type="Proteomes" id="UP000604241">
    <property type="component" value="Unassembled WGS sequence"/>
</dbReference>
<dbReference type="Pfam" id="PF13289">
    <property type="entry name" value="SIR2_2"/>
    <property type="match status" value="1"/>
</dbReference>
<comment type="caution">
    <text evidence="1">The sequence shown here is derived from an EMBL/GenBank/DDBJ whole genome shotgun (WGS) entry which is preliminary data.</text>
</comment>
<gene>
    <name evidence="1" type="ORF">H9657_04180</name>
</gene>
<dbReference type="EMBL" id="JACSQV010000002">
    <property type="protein sequence ID" value="MBD7917477.1"/>
    <property type="molecule type" value="Genomic_DNA"/>
</dbReference>
<proteinExistence type="predicted"/>
<keyword evidence="2" id="KW-1185">Reference proteome</keyword>
<reference evidence="1 2" key="1">
    <citation type="submission" date="2020-08" db="EMBL/GenBank/DDBJ databases">
        <title>A Genomic Blueprint of the Chicken Gut Microbiome.</title>
        <authorList>
            <person name="Gilroy R."/>
            <person name="Ravi A."/>
            <person name="Getino M."/>
            <person name="Pursley I."/>
            <person name="Horton D.L."/>
            <person name="Alikhan N.-F."/>
            <person name="Baker D."/>
            <person name="Gharbi K."/>
            <person name="Hall N."/>
            <person name="Watson M."/>
            <person name="Adriaenssens E.M."/>
            <person name="Foster-Nyarko E."/>
            <person name="Jarju S."/>
            <person name="Secka A."/>
            <person name="Antonio M."/>
            <person name="Oren A."/>
            <person name="Chaudhuri R."/>
            <person name="La Ragione R.M."/>
            <person name="Hildebrand F."/>
            <person name="Pallen M.J."/>
        </authorList>
    </citation>
    <scope>NUCLEOTIDE SEQUENCE [LARGE SCALE GENOMIC DNA]</scope>
    <source>
        <strain evidence="1 2">Sa3CUA2</strain>
    </source>
</reference>
<sequence>MSPGLSRNLAVLVGNGLSIAYNPELALPSLTAALLERIAEIPGGGSEAVSAMKQIAERALPDGAWTDGDFETLVGAFGAEGATMRYLSNLAEIFVPEDEELASALDRVAKFAGQVRDLGISHVLETIFERSRTEYDRAQGLFELCRAIVGSFSGRITIGNLNYDTLLLSALLETCAAELADMGHGYRKVRVSVGSATYEVPALRRAASDFPSDRRVQLLHLHGSLSFWADPNTNVYAKLDTGFLETYGLWKAVRDGELDERPVVVLANQRDKSDHVKQYPFSLAYQVFEERLAQANYWLIIGYSFRDSCVNERLRATFADREASGKPRVLVATYGASPTTRDVERAMGWGAEDGDSSDWLTVFRDGADALRESSAWTAFSS</sequence>
<name>A0ABR8QAN3_9CELL</name>
<evidence type="ECO:0000313" key="2">
    <source>
        <dbReference type="Proteomes" id="UP000604241"/>
    </source>
</evidence>
<organism evidence="1 2">
    <name type="scientific">Cellulomonas avistercoris</name>
    <dbReference type="NCBI Taxonomy" id="2762242"/>
    <lineage>
        <taxon>Bacteria</taxon>
        <taxon>Bacillati</taxon>
        <taxon>Actinomycetota</taxon>
        <taxon>Actinomycetes</taxon>
        <taxon>Micrococcales</taxon>
        <taxon>Cellulomonadaceae</taxon>
        <taxon>Cellulomonas</taxon>
    </lineage>
</organism>
<protein>
    <submittedName>
        <fullName evidence="1">SIR2 family protein</fullName>
    </submittedName>
</protein>
<dbReference type="RefSeq" id="WP_191780596.1">
    <property type="nucleotide sequence ID" value="NZ_JACSQV010000002.1"/>
</dbReference>
<accession>A0ABR8QAN3</accession>